<proteinExistence type="predicted"/>
<evidence type="ECO:0000313" key="6">
    <source>
        <dbReference type="WBParaSite" id="SMUV_0000651701-mRNA-1"/>
    </source>
</evidence>
<dbReference type="InterPro" id="IPR002602">
    <property type="entry name" value="DB"/>
</dbReference>
<evidence type="ECO:0000256" key="2">
    <source>
        <dbReference type="SAM" id="SignalP"/>
    </source>
</evidence>
<feature type="domain" description="Ig-like" evidence="3">
    <location>
        <begin position="242"/>
        <end position="346"/>
    </location>
</feature>
<name>A0A0N5APE3_9BILA</name>
<evidence type="ECO:0000259" key="4">
    <source>
        <dbReference type="PROSITE" id="PS50853"/>
    </source>
</evidence>
<evidence type="ECO:0000256" key="1">
    <source>
        <dbReference type="ARBA" id="ARBA00022737"/>
    </source>
</evidence>
<organism evidence="5 6">
    <name type="scientific">Syphacia muris</name>
    <dbReference type="NCBI Taxonomy" id="451379"/>
    <lineage>
        <taxon>Eukaryota</taxon>
        <taxon>Metazoa</taxon>
        <taxon>Ecdysozoa</taxon>
        <taxon>Nematoda</taxon>
        <taxon>Chromadorea</taxon>
        <taxon>Rhabditida</taxon>
        <taxon>Spirurina</taxon>
        <taxon>Oxyuridomorpha</taxon>
        <taxon>Oxyuroidea</taxon>
        <taxon>Oxyuridae</taxon>
        <taxon>Syphacia</taxon>
    </lineage>
</organism>
<dbReference type="InterPro" id="IPR013783">
    <property type="entry name" value="Ig-like_fold"/>
</dbReference>
<dbReference type="InterPro" id="IPR050964">
    <property type="entry name" value="Striated_Muscle_Regulatory"/>
</dbReference>
<keyword evidence="1" id="KW-0677">Repeat</keyword>
<dbReference type="PANTHER" id="PTHR13817:SF171">
    <property type="entry name" value="STRETCHIN-MLCK, ISOFORM U"/>
    <property type="match status" value="1"/>
</dbReference>
<dbReference type="Proteomes" id="UP000046393">
    <property type="component" value="Unplaced"/>
</dbReference>
<keyword evidence="5" id="KW-1185">Reference proteome</keyword>
<keyword evidence="2" id="KW-0732">Signal</keyword>
<sequence length="554" mass="62132">MWTSWFVLNFLCCCCCQFCCQLAAATAATVAVEQCCHRHGVSDDCAKTLCNPKNIPDDFAVYNIFDRHMNCFPFMAAISECLADRRNHMHCCVRDAKDRDEDACFTMCRGEAPGRDLPWDKFQTCFAINVEPMYKCFLEGYQTIPSAPQSLRILLKTNNSVSLAWNAPQTNAHLIGSYHVTLTDADDTGNVRTENTRDSKITIGNLESDSKYIVSVVAVTRDGLRRSLSAEKLHFFTFGAAPQITAYRETVSVPRQGSSVTLACRMIITGTVHRPTRTQWLKFNEHTKRFEQITEYLSSSYISFADSPRYFVMTLKISPIQESTAGQYRCYVSNDLGSAQAEISVSIRNKVVPKPTPPESPASCCKRQGIRALCAAFCGNDRSKKTALKTEVFIKHHCEDETEKFLACSASDSDEGACCLRNKIPSNCLFLCDGSKVINKNIPHLCAPYSIIIFQCRMEEAEDRPEVVTGLKVNSDRPESDKFSVAWNKAAKADVYHVYYRKNSNDWILQTTQDVQVQLEGPVEEIVVVSSNSVGNAHAARISKQNGRWKASYY</sequence>
<dbReference type="PROSITE" id="PS50853">
    <property type="entry name" value="FN3"/>
    <property type="match status" value="1"/>
</dbReference>
<dbReference type="InterPro" id="IPR003961">
    <property type="entry name" value="FN3_dom"/>
</dbReference>
<dbReference type="AlphaFoldDB" id="A0A0N5APE3"/>
<feature type="domain" description="Fibronectin type-III" evidence="4">
    <location>
        <begin position="147"/>
        <end position="243"/>
    </location>
</feature>
<dbReference type="Pfam" id="PF00041">
    <property type="entry name" value="fn3"/>
    <property type="match status" value="1"/>
</dbReference>
<dbReference type="Pfam" id="PF13927">
    <property type="entry name" value="Ig_3"/>
    <property type="match status" value="1"/>
</dbReference>
<dbReference type="WBParaSite" id="SMUV_0000651701-mRNA-1">
    <property type="protein sequence ID" value="SMUV_0000651701-mRNA-1"/>
    <property type="gene ID" value="SMUV_0000651701"/>
</dbReference>
<feature type="signal peptide" evidence="2">
    <location>
        <begin position="1"/>
        <end position="27"/>
    </location>
</feature>
<feature type="chain" id="PRO_5005893286" evidence="2">
    <location>
        <begin position="28"/>
        <end position="554"/>
    </location>
</feature>
<dbReference type="Pfam" id="PF01682">
    <property type="entry name" value="DB"/>
    <property type="match status" value="2"/>
</dbReference>
<evidence type="ECO:0000313" key="5">
    <source>
        <dbReference type="Proteomes" id="UP000046393"/>
    </source>
</evidence>
<evidence type="ECO:0000259" key="3">
    <source>
        <dbReference type="PROSITE" id="PS50835"/>
    </source>
</evidence>
<dbReference type="InterPro" id="IPR036116">
    <property type="entry name" value="FN3_sf"/>
</dbReference>
<dbReference type="SMART" id="SM00409">
    <property type="entry name" value="IG"/>
    <property type="match status" value="1"/>
</dbReference>
<accession>A0A0N5APE3</accession>
<protein>
    <submittedName>
        <fullName evidence="6">Ig-like and fibronectin type-III domain-containing protein C25G4.10</fullName>
    </submittedName>
</protein>
<dbReference type="InterPro" id="IPR007110">
    <property type="entry name" value="Ig-like_dom"/>
</dbReference>
<dbReference type="SUPFAM" id="SSF49265">
    <property type="entry name" value="Fibronectin type III"/>
    <property type="match status" value="1"/>
</dbReference>
<reference evidence="6" key="1">
    <citation type="submission" date="2017-02" db="UniProtKB">
        <authorList>
            <consortium name="WormBaseParasite"/>
        </authorList>
    </citation>
    <scope>IDENTIFICATION</scope>
</reference>
<dbReference type="Gene3D" id="2.60.40.10">
    <property type="entry name" value="Immunoglobulins"/>
    <property type="match status" value="2"/>
</dbReference>
<dbReference type="PANTHER" id="PTHR13817">
    <property type="entry name" value="TITIN"/>
    <property type="match status" value="1"/>
</dbReference>
<dbReference type="InterPro" id="IPR003599">
    <property type="entry name" value="Ig_sub"/>
</dbReference>
<dbReference type="CDD" id="cd00063">
    <property type="entry name" value="FN3"/>
    <property type="match status" value="1"/>
</dbReference>
<dbReference type="SUPFAM" id="SSF48726">
    <property type="entry name" value="Immunoglobulin"/>
    <property type="match status" value="1"/>
</dbReference>
<dbReference type="InterPro" id="IPR036179">
    <property type="entry name" value="Ig-like_dom_sf"/>
</dbReference>
<dbReference type="PROSITE" id="PS50835">
    <property type="entry name" value="IG_LIKE"/>
    <property type="match status" value="1"/>
</dbReference>
<dbReference type="SMART" id="SM00060">
    <property type="entry name" value="FN3"/>
    <property type="match status" value="1"/>
</dbReference>